<sequence length="35" mass="4024">MKIVIKKNNKQKMFLFTFHSSCILSDDVPPEAKGQ</sequence>
<name>A0A5B7K2P6_PORTR</name>
<dbReference type="AlphaFoldDB" id="A0A5B7K2P6"/>
<evidence type="ECO:0000313" key="2">
    <source>
        <dbReference type="Proteomes" id="UP000324222"/>
    </source>
</evidence>
<accession>A0A5B7K2P6</accession>
<reference evidence="1 2" key="1">
    <citation type="submission" date="2019-05" db="EMBL/GenBank/DDBJ databases">
        <title>Another draft genome of Portunus trituberculatus and its Hox gene families provides insights of decapod evolution.</title>
        <authorList>
            <person name="Jeong J.-H."/>
            <person name="Song I."/>
            <person name="Kim S."/>
            <person name="Choi T."/>
            <person name="Kim D."/>
            <person name="Ryu S."/>
            <person name="Kim W."/>
        </authorList>
    </citation>
    <scope>NUCLEOTIDE SEQUENCE [LARGE SCALE GENOMIC DNA]</scope>
    <source>
        <tissue evidence="1">Muscle</tissue>
    </source>
</reference>
<organism evidence="1 2">
    <name type="scientific">Portunus trituberculatus</name>
    <name type="common">Swimming crab</name>
    <name type="synonym">Neptunus trituberculatus</name>
    <dbReference type="NCBI Taxonomy" id="210409"/>
    <lineage>
        <taxon>Eukaryota</taxon>
        <taxon>Metazoa</taxon>
        <taxon>Ecdysozoa</taxon>
        <taxon>Arthropoda</taxon>
        <taxon>Crustacea</taxon>
        <taxon>Multicrustacea</taxon>
        <taxon>Malacostraca</taxon>
        <taxon>Eumalacostraca</taxon>
        <taxon>Eucarida</taxon>
        <taxon>Decapoda</taxon>
        <taxon>Pleocyemata</taxon>
        <taxon>Brachyura</taxon>
        <taxon>Eubrachyura</taxon>
        <taxon>Portunoidea</taxon>
        <taxon>Portunidae</taxon>
        <taxon>Portuninae</taxon>
        <taxon>Portunus</taxon>
    </lineage>
</organism>
<keyword evidence="2" id="KW-1185">Reference proteome</keyword>
<comment type="caution">
    <text evidence="1">The sequence shown here is derived from an EMBL/GenBank/DDBJ whole genome shotgun (WGS) entry which is preliminary data.</text>
</comment>
<protein>
    <submittedName>
        <fullName evidence="1">Uncharacterized protein</fullName>
    </submittedName>
</protein>
<gene>
    <name evidence="1" type="ORF">E2C01_094821</name>
</gene>
<evidence type="ECO:0000313" key="1">
    <source>
        <dbReference type="EMBL" id="MPC99408.1"/>
    </source>
</evidence>
<proteinExistence type="predicted"/>
<dbReference type="Proteomes" id="UP000324222">
    <property type="component" value="Unassembled WGS sequence"/>
</dbReference>
<dbReference type="EMBL" id="VSRR010118236">
    <property type="protein sequence ID" value="MPC99408.1"/>
    <property type="molecule type" value="Genomic_DNA"/>
</dbReference>